<keyword evidence="3" id="KW-1185">Reference proteome</keyword>
<dbReference type="PROSITE" id="PS50006">
    <property type="entry name" value="FHA_DOMAIN"/>
    <property type="match status" value="1"/>
</dbReference>
<dbReference type="InterPro" id="IPR008984">
    <property type="entry name" value="SMAD_FHA_dom_sf"/>
</dbReference>
<dbReference type="PANTHER" id="PTHR23308">
    <property type="entry name" value="NUCLEAR INHIBITOR OF PROTEIN PHOSPHATASE-1"/>
    <property type="match status" value="1"/>
</dbReference>
<evidence type="ECO:0000313" key="2">
    <source>
        <dbReference type="EMBL" id="ETW93183.1"/>
    </source>
</evidence>
<dbReference type="SMART" id="SM00240">
    <property type="entry name" value="FHA"/>
    <property type="match status" value="1"/>
</dbReference>
<feature type="domain" description="FHA" evidence="1">
    <location>
        <begin position="1"/>
        <end position="50"/>
    </location>
</feature>
<dbReference type="Proteomes" id="UP000019141">
    <property type="component" value="Unassembled WGS sequence"/>
</dbReference>
<name>W4L509_ENTF1</name>
<dbReference type="InterPro" id="IPR000253">
    <property type="entry name" value="FHA_dom"/>
</dbReference>
<organism evidence="2 3">
    <name type="scientific">Entotheonella factor</name>
    <dbReference type="NCBI Taxonomy" id="1429438"/>
    <lineage>
        <taxon>Bacteria</taxon>
        <taxon>Pseudomonadati</taxon>
        <taxon>Nitrospinota/Tectimicrobiota group</taxon>
        <taxon>Candidatus Tectimicrobiota</taxon>
        <taxon>Candidatus Entotheonellia</taxon>
        <taxon>Candidatus Entotheonellales</taxon>
        <taxon>Candidatus Entotheonellaceae</taxon>
        <taxon>Candidatus Entotheonella</taxon>
    </lineage>
</organism>
<dbReference type="CDD" id="cd00060">
    <property type="entry name" value="FHA"/>
    <property type="match status" value="1"/>
</dbReference>
<dbReference type="SUPFAM" id="SSF49879">
    <property type="entry name" value="SMAD/FHA domain"/>
    <property type="match status" value="1"/>
</dbReference>
<dbReference type="EMBL" id="AZHW01001290">
    <property type="protein sequence ID" value="ETW93183.1"/>
    <property type="molecule type" value="Genomic_DNA"/>
</dbReference>
<protein>
    <recommendedName>
        <fullName evidence="1">FHA domain-containing protein</fullName>
    </recommendedName>
</protein>
<dbReference type="AlphaFoldDB" id="W4L509"/>
<sequence>MSIGRNSDNDIIISDSRASRYHARVTRRGDAFFLEDLSSSNGTFVGDKQLSPDIRCELTDGDEIRIGSTRLIFRLYRFVSSSCDIPRPTGWLPNPVR</sequence>
<evidence type="ECO:0000259" key="1">
    <source>
        <dbReference type="PROSITE" id="PS50006"/>
    </source>
</evidence>
<gene>
    <name evidence="2" type="ORF">ETSY1_40330</name>
</gene>
<reference evidence="2 3" key="1">
    <citation type="journal article" date="2014" name="Nature">
        <title>An environmental bacterial taxon with a large and distinct metabolic repertoire.</title>
        <authorList>
            <person name="Wilson M.C."/>
            <person name="Mori T."/>
            <person name="Ruckert C."/>
            <person name="Uria A.R."/>
            <person name="Helf M.J."/>
            <person name="Takada K."/>
            <person name="Gernert C."/>
            <person name="Steffens U.A."/>
            <person name="Heycke N."/>
            <person name="Schmitt S."/>
            <person name="Rinke C."/>
            <person name="Helfrich E.J."/>
            <person name="Brachmann A.O."/>
            <person name="Gurgui C."/>
            <person name="Wakimoto T."/>
            <person name="Kracht M."/>
            <person name="Crusemann M."/>
            <person name="Hentschel U."/>
            <person name="Abe I."/>
            <person name="Matsunaga S."/>
            <person name="Kalinowski J."/>
            <person name="Takeyama H."/>
            <person name="Piel J."/>
        </authorList>
    </citation>
    <scope>NUCLEOTIDE SEQUENCE [LARGE SCALE GENOMIC DNA]</scope>
    <source>
        <strain evidence="3">TSY1</strain>
    </source>
</reference>
<accession>W4L509</accession>
<dbReference type="InterPro" id="IPR050923">
    <property type="entry name" value="Cell_Proc_Reg/RNA_Proc"/>
</dbReference>
<dbReference type="Pfam" id="PF00498">
    <property type="entry name" value="FHA"/>
    <property type="match status" value="1"/>
</dbReference>
<dbReference type="Gene3D" id="2.60.200.20">
    <property type="match status" value="1"/>
</dbReference>
<proteinExistence type="predicted"/>
<evidence type="ECO:0000313" key="3">
    <source>
        <dbReference type="Proteomes" id="UP000019141"/>
    </source>
</evidence>
<dbReference type="HOGENOM" id="CLU_2341530_0_0_7"/>
<comment type="caution">
    <text evidence="2">The sequence shown here is derived from an EMBL/GenBank/DDBJ whole genome shotgun (WGS) entry which is preliminary data.</text>
</comment>